<dbReference type="InterPro" id="IPR003660">
    <property type="entry name" value="HAMP_dom"/>
</dbReference>
<dbReference type="CDD" id="cd06225">
    <property type="entry name" value="HAMP"/>
    <property type="match status" value="1"/>
</dbReference>
<dbReference type="InterPro" id="IPR036890">
    <property type="entry name" value="HATPase_C_sf"/>
</dbReference>
<keyword evidence="16" id="KW-1185">Reference proteome</keyword>
<dbReference type="RefSeq" id="WP_048808834.1">
    <property type="nucleotide sequence ID" value="NZ_JYIY01000080.1"/>
</dbReference>
<evidence type="ECO:0000256" key="11">
    <source>
        <dbReference type="SAM" id="Phobius"/>
    </source>
</evidence>
<organism evidence="14 16">
    <name type="scientific">Microbacterium ginsengisoli</name>
    <dbReference type="NCBI Taxonomy" id="400772"/>
    <lineage>
        <taxon>Bacteria</taxon>
        <taxon>Bacillati</taxon>
        <taxon>Actinomycetota</taxon>
        <taxon>Actinomycetes</taxon>
        <taxon>Micrococcales</taxon>
        <taxon>Microbacteriaceae</taxon>
        <taxon>Microbacterium</taxon>
    </lineage>
</organism>
<keyword evidence="9" id="KW-0902">Two-component regulatory system</keyword>
<keyword evidence="10 11" id="KW-0472">Membrane</keyword>
<dbReference type="SUPFAM" id="SSF158472">
    <property type="entry name" value="HAMP domain-like"/>
    <property type="match status" value="1"/>
</dbReference>
<feature type="domain" description="HAMP" evidence="13">
    <location>
        <begin position="184"/>
        <end position="236"/>
    </location>
</feature>
<comment type="catalytic activity">
    <reaction evidence="1">
        <text>ATP + protein L-histidine = ADP + protein N-phospho-L-histidine.</text>
        <dbReference type="EC" id="2.7.13.3"/>
    </reaction>
</comment>
<dbReference type="EMBL" id="JYIY01000080">
    <property type="protein sequence ID" value="KJL34993.1"/>
    <property type="molecule type" value="Genomic_DNA"/>
</dbReference>
<dbReference type="Gene3D" id="3.30.565.10">
    <property type="entry name" value="Histidine kinase-like ATPase, C-terminal domain"/>
    <property type="match status" value="1"/>
</dbReference>
<feature type="domain" description="Histidine kinase" evidence="12">
    <location>
        <begin position="244"/>
        <end position="452"/>
    </location>
</feature>
<dbReference type="InterPro" id="IPR003661">
    <property type="entry name" value="HisK_dim/P_dom"/>
</dbReference>
<evidence type="ECO:0000256" key="2">
    <source>
        <dbReference type="ARBA" id="ARBA00004236"/>
    </source>
</evidence>
<evidence type="ECO:0000313" key="16">
    <source>
        <dbReference type="Proteomes" id="UP000033451"/>
    </source>
</evidence>
<evidence type="ECO:0000256" key="1">
    <source>
        <dbReference type="ARBA" id="ARBA00000085"/>
    </source>
</evidence>
<dbReference type="EC" id="2.7.13.3" evidence="3"/>
<dbReference type="SMART" id="SM00304">
    <property type="entry name" value="HAMP"/>
    <property type="match status" value="1"/>
</dbReference>
<proteinExistence type="predicted"/>
<dbReference type="PANTHER" id="PTHR45436">
    <property type="entry name" value="SENSOR HISTIDINE KINASE YKOH"/>
    <property type="match status" value="1"/>
</dbReference>
<dbReference type="SMART" id="SM00387">
    <property type="entry name" value="HATPase_c"/>
    <property type="match status" value="1"/>
</dbReference>
<feature type="transmembrane region" description="Helical" evidence="11">
    <location>
        <begin position="161"/>
        <end position="182"/>
    </location>
</feature>
<dbReference type="EMBL" id="JYIY01000080">
    <property type="protein sequence ID" value="KJL34922.1"/>
    <property type="molecule type" value="Genomic_DNA"/>
</dbReference>
<dbReference type="InterPro" id="IPR004358">
    <property type="entry name" value="Sig_transdc_His_kin-like_C"/>
</dbReference>
<dbReference type="PANTHER" id="PTHR45436:SF5">
    <property type="entry name" value="SENSOR HISTIDINE KINASE TRCS"/>
    <property type="match status" value="1"/>
</dbReference>
<dbReference type="CDD" id="cd00082">
    <property type="entry name" value="HisKA"/>
    <property type="match status" value="1"/>
</dbReference>
<dbReference type="STRING" id="400772.RR49_02814"/>
<comment type="caution">
    <text evidence="14">The sequence shown here is derived from an EMBL/GenBank/DDBJ whole genome shotgun (WGS) entry which is preliminary data.</text>
</comment>
<dbReference type="SUPFAM" id="SSF55874">
    <property type="entry name" value="ATPase domain of HSP90 chaperone/DNA topoisomerase II/histidine kinase"/>
    <property type="match status" value="1"/>
</dbReference>
<dbReference type="AlphaFoldDB" id="A0A0F0LNX3"/>
<gene>
    <name evidence="14" type="primary">baeS_1</name>
    <name evidence="15" type="synonym">baeS_2</name>
    <name evidence="14" type="ORF">RR49_02814</name>
    <name evidence="15" type="ORF">RR49_02887</name>
</gene>
<dbReference type="PRINTS" id="PR00344">
    <property type="entry name" value="BCTRLSENSOR"/>
</dbReference>
<dbReference type="Gene3D" id="1.10.287.130">
    <property type="match status" value="1"/>
</dbReference>
<keyword evidence="6 11" id="KW-0812">Transmembrane</keyword>
<evidence type="ECO:0000256" key="7">
    <source>
        <dbReference type="ARBA" id="ARBA00022777"/>
    </source>
</evidence>
<keyword evidence="7 14" id="KW-0418">Kinase</keyword>
<comment type="subcellular location">
    <subcellularLocation>
        <location evidence="2">Cell membrane</location>
    </subcellularLocation>
</comment>
<dbReference type="InterPro" id="IPR050428">
    <property type="entry name" value="TCS_sensor_his_kinase"/>
</dbReference>
<keyword evidence="5 14" id="KW-0808">Transferase</keyword>
<evidence type="ECO:0000256" key="10">
    <source>
        <dbReference type="ARBA" id="ARBA00023136"/>
    </source>
</evidence>
<dbReference type="Pfam" id="PF00672">
    <property type="entry name" value="HAMP"/>
    <property type="match status" value="1"/>
</dbReference>
<evidence type="ECO:0000259" key="12">
    <source>
        <dbReference type="PROSITE" id="PS50109"/>
    </source>
</evidence>
<evidence type="ECO:0000256" key="3">
    <source>
        <dbReference type="ARBA" id="ARBA00012438"/>
    </source>
</evidence>
<dbReference type="OrthoDB" id="9786919at2"/>
<evidence type="ECO:0000313" key="15">
    <source>
        <dbReference type="EMBL" id="KJL34993.1"/>
    </source>
</evidence>
<evidence type="ECO:0000256" key="8">
    <source>
        <dbReference type="ARBA" id="ARBA00022989"/>
    </source>
</evidence>
<dbReference type="SMART" id="SM00388">
    <property type="entry name" value="HisKA"/>
    <property type="match status" value="1"/>
</dbReference>
<dbReference type="CDD" id="cd00075">
    <property type="entry name" value="HATPase"/>
    <property type="match status" value="1"/>
</dbReference>
<dbReference type="InterPro" id="IPR036097">
    <property type="entry name" value="HisK_dim/P_sf"/>
</dbReference>
<dbReference type="InterPro" id="IPR003594">
    <property type="entry name" value="HATPase_dom"/>
</dbReference>
<dbReference type="PROSITE" id="PS50885">
    <property type="entry name" value="HAMP"/>
    <property type="match status" value="1"/>
</dbReference>
<keyword evidence="8 11" id="KW-1133">Transmembrane helix</keyword>
<reference evidence="14 16" key="1">
    <citation type="submission" date="2015-02" db="EMBL/GenBank/DDBJ databases">
        <title>Draft genome sequences of ten Microbacterium spp. with emphasis on heavy metal contaminated environments.</title>
        <authorList>
            <person name="Corretto E."/>
        </authorList>
    </citation>
    <scope>NUCLEOTIDE SEQUENCE [LARGE SCALE GENOMIC DNA]</scope>
    <source>
        <strain evidence="14 16">DSM 18659</strain>
    </source>
</reference>
<name>A0A0F0LNX3_9MICO</name>
<evidence type="ECO:0000256" key="5">
    <source>
        <dbReference type="ARBA" id="ARBA00022679"/>
    </source>
</evidence>
<accession>A0A0F0LNX3</accession>
<evidence type="ECO:0000313" key="14">
    <source>
        <dbReference type="EMBL" id="KJL34922.1"/>
    </source>
</evidence>
<protein>
    <recommendedName>
        <fullName evidence="3">histidine kinase</fullName>
        <ecNumber evidence="3">2.7.13.3</ecNumber>
    </recommendedName>
</protein>
<dbReference type="PROSITE" id="PS50109">
    <property type="entry name" value="HIS_KIN"/>
    <property type="match status" value="1"/>
</dbReference>
<evidence type="ECO:0000259" key="13">
    <source>
        <dbReference type="PROSITE" id="PS50885"/>
    </source>
</evidence>
<dbReference type="InterPro" id="IPR005467">
    <property type="entry name" value="His_kinase_dom"/>
</dbReference>
<dbReference type="GO" id="GO:0005886">
    <property type="term" value="C:plasma membrane"/>
    <property type="evidence" value="ECO:0007669"/>
    <property type="project" value="UniProtKB-SubCell"/>
</dbReference>
<dbReference type="Gene3D" id="6.10.340.10">
    <property type="match status" value="1"/>
</dbReference>
<keyword evidence="4" id="KW-0597">Phosphoprotein</keyword>
<dbReference type="Pfam" id="PF02518">
    <property type="entry name" value="HATPase_c"/>
    <property type="match status" value="1"/>
</dbReference>
<dbReference type="PATRIC" id="fig|400772.4.peg.2829"/>
<dbReference type="GO" id="GO:0000155">
    <property type="term" value="F:phosphorelay sensor kinase activity"/>
    <property type="evidence" value="ECO:0007669"/>
    <property type="project" value="InterPro"/>
</dbReference>
<evidence type="ECO:0000256" key="9">
    <source>
        <dbReference type="ARBA" id="ARBA00023012"/>
    </source>
</evidence>
<evidence type="ECO:0000256" key="4">
    <source>
        <dbReference type="ARBA" id="ARBA00022553"/>
    </source>
</evidence>
<dbReference type="SUPFAM" id="SSF47384">
    <property type="entry name" value="Homodimeric domain of signal transducing histidine kinase"/>
    <property type="match status" value="1"/>
</dbReference>
<dbReference type="Proteomes" id="UP000033451">
    <property type="component" value="Unassembled WGS sequence"/>
</dbReference>
<sequence>MRILSALVAVTTLGLLLTGAISFFLQYERTLASIDVKLTEKVKSLPSPATATSVPAYLESVVTGFLPVPNEAVFGIVDGQAAVFPAAGTEFGEGDEKEIVSAALAQPGADGHTVLGTVTTADAGTVRYIVQPVSVPGDGRTGAYVRIVGLDAELLPFRASVISYAIAGVAVLAAVALMSWFLTGRLLAPLRRLQETAEAVTLGHFGDRVETDGDDEIADFTRTVNSMFDRLEASVDTQRQLLDDVRHELKTPLTIMRGHLEMMNPRDPLDVEGVRQLGLSELDRMTQLVDDIDLLASAEDSDQFQRQDIDVFDLTLRVGGLVTAIPDHLWVVTDRGSGVVVGDDARLRQAWLQLADNAAKYAPAGSTIEIGSAVVDDVARLWVRDHGPGIAPADRRRVFRRFDRAQAGRGVNGSGLGLAIVDAIARAHGGSCVVTETPGGGATLTIELPLHRSAPALPTPVRAEDVLHQRKASE</sequence>
<evidence type="ECO:0000256" key="6">
    <source>
        <dbReference type="ARBA" id="ARBA00022692"/>
    </source>
</evidence>
<dbReference type="Pfam" id="PF00512">
    <property type="entry name" value="HisKA"/>
    <property type="match status" value="1"/>
</dbReference>